<comment type="subunit">
    <text evidence="11">Component of the SRB8-11 complex, which itself associates with the Mediator complex.</text>
</comment>
<feature type="compositionally biased region" description="Polar residues" evidence="12">
    <location>
        <begin position="471"/>
        <end position="484"/>
    </location>
</feature>
<evidence type="ECO:0000259" key="14">
    <source>
        <dbReference type="Pfam" id="PF18296"/>
    </source>
</evidence>
<feature type="region of interest" description="Disordered" evidence="12">
    <location>
        <begin position="1653"/>
        <end position="1726"/>
    </location>
</feature>
<evidence type="ECO:0000256" key="7">
    <source>
        <dbReference type="ARBA" id="ARBA00023163"/>
    </source>
</evidence>
<keyword evidence="16" id="KW-1185">Reference proteome</keyword>
<evidence type="ECO:0000313" key="15">
    <source>
        <dbReference type="EMBL" id="KAJ1983155.1"/>
    </source>
</evidence>
<dbReference type="Proteomes" id="UP001151582">
    <property type="component" value="Unassembled WGS sequence"/>
</dbReference>
<feature type="domain" description="MID" evidence="14">
    <location>
        <begin position="1285"/>
        <end position="1478"/>
    </location>
</feature>
<protein>
    <recommendedName>
        <fullName evidence="3 11">Mediator of RNA polymerase II transcription subunit 13</fullName>
    </recommendedName>
    <alternativeName>
        <fullName evidence="10 11">Mediator complex subunit 13</fullName>
    </alternativeName>
</protein>
<evidence type="ECO:0000256" key="5">
    <source>
        <dbReference type="ARBA" id="ARBA00023015"/>
    </source>
</evidence>
<organism evidence="15 16">
    <name type="scientific">Dimargaris verticillata</name>
    <dbReference type="NCBI Taxonomy" id="2761393"/>
    <lineage>
        <taxon>Eukaryota</taxon>
        <taxon>Fungi</taxon>
        <taxon>Fungi incertae sedis</taxon>
        <taxon>Zoopagomycota</taxon>
        <taxon>Kickxellomycotina</taxon>
        <taxon>Dimargaritomycetes</taxon>
        <taxon>Dimargaritales</taxon>
        <taxon>Dimargaritaceae</taxon>
        <taxon>Dimargaris</taxon>
    </lineage>
</organism>
<comment type="subcellular location">
    <subcellularLocation>
        <location evidence="1 11">Nucleus</location>
    </subcellularLocation>
</comment>
<keyword evidence="7 11" id="KW-0804">Transcription</keyword>
<dbReference type="InterPro" id="IPR051139">
    <property type="entry name" value="Mediator_complx_sub13"/>
</dbReference>
<feature type="compositionally biased region" description="Low complexity" evidence="12">
    <location>
        <begin position="847"/>
        <end position="859"/>
    </location>
</feature>
<feature type="compositionally biased region" description="Polar residues" evidence="12">
    <location>
        <begin position="107"/>
        <end position="125"/>
    </location>
</feature>
<feature type="region of interest" description="Disordered" evidence="12">
    <location>
        <begin position="847"/>
        <end position="883"/>
    </location>
</feature>
<comment type="function">
    <text evidence="9 11">Component of the SRB8-11 complex. The SRB8-11 complex is a regulatory module of the Mediator complex which is itself involved in regulation of basal and activated RNA polymerase II-dependent transcription. The SRB8-11 complex may be involved in the transcriptional repression of a subset of genes regulated by Mediator. It may inhibit the association of the Mediator complex with RNA polymerase II to form the holoenzyme complex.</text>
</comment>
<evidence type="ECO:0000256" key="6">
    <source>
        <dbReference type="ARBA" id="ARBA00023159"/>
    </source>
</evidence>
<feature type="compositionally biased region" description="Low complexity" evidence="12">
    <location>
        <begin position="1704"/>
        <end position="1722"/>
    </location>
</feature>
<dbReference type="PANTHER" id="PTHR48249">
    <property type="entry name" value="MEDIATOR OF RNA POLYMERASE II TRANSCRIPTION SUBUNIT 13"/>
    <property type="match status" value="1"/>
</dbReference>
<evidence type="ECO:0000256" key="10">
    <source>
        <dbReference type="ARBA" id="ARBA00032008"/>
    </source>
</evidence>
<dbReference type="InterPro" id="IPR009401">
    <property type="entry name" value="Med13_C"/>
</dbReference>
<dbReference type="GO" id="GO:0045944">
    <property type="term" value="P:positive regulation of transcription by RNA polymerase II"/>
    <property type="evidence" value="ECO:0007669"/>
    <property type="project" value="TreeGrafter"/>
</dbReference>
<reference evidence="15" key="1">
    <citation type="submission" date="2022-07" db="EMBL/GenBank/DDBJ databases">
        <title>Phylogenomic reconstructions and comparative analyses of Kickxellomycotina fungi.</title>
        <authorList>
            <person name="Reynolds N.K."/>
            <person name="Stajich J.E."/>
            <person name="Barry K."/>
            <person name="Grigoriev I.V."/>
            <person name="Crous P."/>
            <person name="Smith M.E."/>
        </authorList>
    </citation>
    <scope>NUCLEOTIDE SEQUENCE</scope>
    <source>
        <strain evidence="15">RSA 567</strain>
    </source>
</reference>
<dbReference type="GO" id="GO:0003713">
    <property type="term" value="F:transcription coactivator activity"/>
    <property type="evidence" value="ECO:0007669"/>
    <property type="project" value="TreeGrafter"/>
</dbReference>
<comment type="similarity">
    <text evidence="2 11">Belongs to the Mediator complex subunit 13 family.</text>
</comment>
<evidence type="ECO:0000256" key="11">
    <source>
        <dbReference type="RuleBase" id="RU364134"/>
    </source>
</evidence>
<name>A0A9W8B4F1_9FUNG</name>
<feature type="region of interest" description="Disordered" evidence="12">
    <location>
        <begin position="429"/>
        <end position="517"/>
    </location>
</feature>
<feature type="domain" description="Mediator complex subunit Med13 C-terminal" evidence="13">
    <location>
        <begin position="1507"/>
        <end position="1836"/>
    </location>
</feature>
<evidence type="ECO:0000259" key="13">
    <source>
        <dbReference type="Pfam" id="PF06333"/>
    </source>
</evidence>
<dbReference type="EMBL" id="JANBQB010000067">
    <property type="protein sequence ID" value="KAJ1983155.1"/>
    <property type="molecule type" value="Genomic_DNA"/>
</dbReference>
<comment type="caution">
    <text evidence="15">The sequence shown here is derived from an EMBL/GenBank/DDBJ whole genome shotgun (WGS) entry which is preliminary data.</text>
</comment>
<feature type="region of interest" description="Disordered" evidence="12">
    <location>
        <begin position="895"/>
        <end position="914"/>
    </location>
</feature>
<dbReference type="OrthoDB" id="103819at2759"/>
<evidence type="ECO:0000256" key="3">
    <source>
        <dbReference type="ARBA" id="ARBA00019618"/>
    </source>
</evidence>
<gene>
    <name evidence="15" type="primary">SSN2</name>
    <name evidence="15" type="ORF">H4R34_001441</name>
</gene>
<evidence type="ECO:0000313" key="16">
    <source>
        <dbReference type="Proteomes" id="UP001151582"/>
    </source>
</evidence>
<keyword evidence="4 11" id="KW-0678">Repressor</keyword>
<accession>A0A9W8B4F1</accession>
<evidence type="ECO:0000256" key="9">
    <source>
        <dbReference type="ARBA" id="ARBA00025661"/>
    </source>
</evidence>
<proteinExistence type="inferred from homology"/>
<dbReference type="Pfam" id="PF06333">
    <property type="entry name" value="Med13_C"/>
    <property type="match status" value="1"/>
</dbReference>
<evidence type="ECO:0000256" key="4">
    <source>
        <dbReference type="ARBA" id="ARBA00022491"/>
    </source>
</evidence>
<keyword evidence="6 11" id="KW-0010">Activator</keyword>
<feature type="region of interest" description="Disordered" evidence="12">
    <location>
        <begin position="106"/>
        <end position="125"/>
    </location>
</feature>
<feature type="region of interest" description="Disordered" evidence="12">
    <location>
        <begin position="943"/>
        <end position="963"/>
    </location>
</feature>
<sequence length="1913" mass="207658">MLSTNSKTGILSLAGFGQVRWRCYSHTCKRSELVALIRTSTLPTDSTAPPQSFTAQGVPPTLAQDPLFKAYVLLLQHGILTYWRYRDDLSLTTQVDPGVFDPLASATRPTDTSTPNGPNFGTVSSFFDENDPDVRRELWVFMLCDENAHAMDAILGDLTEIQSGVLNWDNIPSALMNPKISRVVAPNPECKAFYHSVQNLLATSSLMGFSLAINPSSLQILLTPTFYALNLHLVTEQDISRRCKVILSPLGEEARIIGLPLALSDSAIQYMYHEWVQVYGLPPYSSLTVSDTHTIPLILELQLLSNRRRLYYPTALVFTLGNDDATIKADCLPNLSARRSDTSMPSPVDGTVPDIDAAYWSVADPFSQLVGEIDHLEQVLKPLLKPQNESSEGDALNSRPTLTNAELPWVLQNDILEQSMATTEGASILQTPPQQSVLSPQPLSMTGTKANGPALPNQPLAPSTGLPTAPTVDTTGSVVPTSRDATPAAQPPYEENGESSAVVTNGLPATDQPKLPVVDPSGNASASLDTAMDLEFDNKPEPNEADSLLMMDHSESMMISGGYDFEDLDQGLGVTEDDFSFFDEGPRRPPIPLATELAPMELPSTASTTTNPIETKPLPAFDTRSPTVTVVDAAVPKVTSPPSLMEMPATAASLDSGIALLSESQAPMVKSLAGQRPSPTSPALPTRFVKDQLVYTALQLEPPFSPLHFTTLPDPHPWLPDKVYSTLPAKPKRQVPNAVKHYRPYQCLEQSSPEPTKPLRAPSMMVYQRIAAVINHRQSYSALVRQTPGSWTTFRPHLYLPKPLLQSMAWHTAMPTRPWPPLCSSEGHLPSFVPEHHPLHALYQTTLSPSSSTSHSSSPLLPPSPQGPTATHSGSDPDADVGVTSEWSSKLNSLFEGSSDAESLPSQPQSPSAKANLNDILMTNAMPAKVKPTPDEIGELRFAPLKKRQRTHSDLESSPTPDHLGVAHGLYVALLSETPDSRTEYGTLAPLGPWSQLTNPTKPDGPLIAANPPPKSILAHLFSYGSSSRDLLATHGKSGGSAPANADAEQPAMNLDLRSPLAQYRESLSKDSFLEVIRIICHQAALGAFQRWDPLARQNAMAPLGISNGSGVAPEQSLVSPGALAPSTISGLTDGLNPVYSVLQPFQGVVPAIDLQRLLQTAWCQRLNCSNARQARNGGAPGAKLSHPIYFKGPLSLNQLTEISEQSQYAAKYSKFFIKKRRTQESELEKLAEPEIVVGFQHTAALPASASSNRPAERTTLQLQTTATVLSVWEKMQLMPFSHAKDVTYFALVPSQTSSCRQEYLGRAVAWYLDTLSEVYEACRLGHHRAGHLDGLSPGLVPVVDPLASQTDLLAQTSASDQRLRSYMLTCERLGVALRSRYPPTESRSHVDPEDAPSSHLVIYLVNPTPTTPFVFELCNCIRMLQSMWRGNRKHNATDTQLVFQILDPAAITSAFSVGRRTHDVRNLAFSVYAKCYRPWHTLWPPISDASSAPLEEYGGLWNRLFAPPMALVRPLPTQLNFTLNTDVLNAVSPVDSDTTVHVMYALSVSRQWVICVWADYRGQFIDTAIYDNETAVSLPATTAVAQAVLSQIWQKSRALEHALGLPLKFTIARLGSFTEAEWLTWDGLLADHQRTSLISVFPNSTFYAVPDPLAEPSASTDERGSGKSHKPGASPVTPWATRTKVDTTGSPKPSPYGSPLPASLDRSSSGLRGSTTGTSSGNGAVAATDGCETLVSNRGPVQLYVFNHRQPMPHLPDLTLSPPPQLFSLATGYLIQHLEAPDLVADAYTHGSLDAGSTTQLCIEVRLIRPSATQSAVATLREALHQYHGLMTLNHWTLFATGADATTATGLPDSSAVLTNSVANQPSTSLLSDTHELVPTAFWRFLPLPLAMLQRVVRVFVSLETPRSIPRA</sequence>
<dbReference type="InterPro" id="IPR041285">
    <property type="entry name" value="MID_MedPIWI"/>
</dbReference>
<dbReference type="PANTHER" id="PTHR48249:SF3">
    <property type="entry name" value="MEDIATOR OF RNA POLYMERASE II TRANSCRIPTION SUBUNIT 13"/>
    <property type="match status" value="1"/>
</dbReference>
<evidence type="ECO:0000256" key="12">
    <source>
        <dbReference type="SAM" id="MobiDB-lite"/>
    </source>
</evidence>
<dbReference type="GO" id="GO:0016592">
    <property type="term" value="C:mediator complex"/>
    <property type="evidence" value="ECO:0007669"/>
    <property type="project" value="InterPro"/>
</dbReference>
<feature type="compositionally biased region" description="Low complexity" evidence="12">
    <location>
        <begin position="429"/>
        <end position="444"/>
    </location>
</feature>
<evidence type="ECO:0000256" key="1">
    <source>
        <dbReference type="ARBA" id="ARBA00004123"/>
    </source>
</evidence>
<dbReference type="Pfam" id="PF18296">
    <property type="entry name" value="MID_MedPIWI"/>
    <property type="match status" value="1"/>
</dbReference>
<keyword evidence="5 11" id="KW-0805">Transcription regulation</keyword>
<evidence type="ECO:0000256" key="2">
    <source>
        <dbReference type="ARBA" id="ARBA00009354"/>
    </source>
</evidence>
<evidence type="ECO:0000256" key="8">
    <source>
        <dbReference type="ARBA" id="ARBA00023242"/>
    </source>
</evidence>
<keyword evidence="8 11" id="KW-0539">Nucleus</keyword>